<keyword evidence="3" id="KW-1185">Reference proteome</keyword>
<protein>
    <recommendedName>
        <fullName evidence="1">DUF7993 domain-containing protein</fullName>
    </recommendedName>
</protein>
<dbReference type="Proteomes" id="UP000663292">
    <property type="component" value="Chromosome"/>
</dbReference>
<dbReference type="EMBL" id="CP064791">
    <property type="protein sequence ID" value="QSG15235.1"/>
    <property type="molecule type" value="Genomic_DNA"/>
</dbReference>
<evidence type="ECO:0000313" key="2">
    <source>
        <dbReference type="EMBL" id="QSG15235.1"/>
    </source>
</evidence>
<sequence length="123" mass="12461">MVEERITDGKRIAELLSSELSARETGALAPVSVIDADRDATPSNDGTPAYGIAIGGTNVGTVALFPEYARVTLSVGVEAVVKAAGKAGVPARREDGTAVLQVESGAAVKPATDVIAAAVESQR</sequence>
<evidence type="ECO:0000313" key="3">
    <source>
        <dbReference type="Proteomes" id="UP000663292"/>
    </source>
</evidence>
<reference evidence="2 3" key="1">
    <citation type="submission" date="2020-11" db="EMBL/GenBank/DDBJ databases">
        <title>Carbohydrate-dependent, anaerobic sulfur respiration: A novel catabolism in halophilic archaea.</title>
        <authorList>
            <person name="Sorokin D.Y."/>
            <person name="Messina E."/>
            <person name="Smedile F."/>
            <person name="La Cono V."/>
            <person name="Hallsworth J.E."/>
            <person name="Yakimov M.M."/>
        </authorList>
    </citation>
    <scope>NUCLEOTIDE SEQUENCE [LARGE SCALE GENOMIC DNA]</scope>
    <source>
        <strain evidence="2 3">HSR-Est</strain>
    </source>
</reference>
<dbReference type="AlphaFoldDB" id="A0A897NUM9"/>
<dbReference type="GeneID" id="68858348"/>
<proteinExistence type="predicted"/>
<gene>
    <name evidence="2" type="ORF">HSEST_1712</name>
</gene>
<dbReference type="Pfam" id="PF25956">
    <property type="entry name" value="DUF7993"/>
    <property type="match status" value="1"/>
</dbReference>
<feature type="domain" description="DUF7993" evidence="1">
    <location>
        <begin position="1"/>
        <end position="121"/>
    </location>
</feature>
<organism evidence="2 3">
    <name type="scientific">Halapricum desulfuricans</name>
    <dbReference type="NCBI Taxonomy" id="2841257"/>
    <lineage>
        <taxon>Archaea</taxon>
        <taxon>Methanobacteriati</taxon>
        <taxon>Methanobacteriota</taxon>
        <taxon>Stenosarchaea group</taxon>
        <taxon>Halobacteria</taxon>
        <taxon>Halobacteriales</taxon>
        <taxon>Haloarculaceae</taxon>
        <taxon>Halapricum</taxon>
    </lineage>
</organism>
<dbReference type="RefSeq" id="WP_229120517.1">
    <property type="nucleotide sequence ID" value="NZ_CP064791.1"/>
</dbReference>
<dbReference type="InterPro" id="IPR058306">
    <property type="entry name" value="DUF7993"/>
</dbReference>
<evidence type="ECO:0000259" key="1">
    <source>
        <dbReference type="Pfam" id="PF25956"/>
    </source>
</evidence>
<name>A0A897NUM9_9EURY</name>
<accession>A0A897NUM9</accession>